<reference evidence="1" key="1">
    <citation type="journal article" date="2012" name="Nature">
        <title>The tomato genome sequence provides insights into fleshy fruit evolution.</title>
        <authorList>
            <consortium name="Tomato Genome Consortium"/>
        </authorList>
    </citation>
    <scope>NUCLEOTIDE SEQUENCE [LARGE SCALE GENOMIC DNA]</scope>
    <source>
        <strain evidence="1">cv. Heinz 1706</strain>
    </source>
</reference>
<dbReference type="EnsemblPlants" id="Solyc01g010393.1.1">
    <property type="protein sequence ID" value="Solyc01g010393.1.1"/>
    <property type="gene ID" value="Solyc01g010393.1"/>
</dbReference>
<evidence type="ECO:0000313" key="2">
    <source>
        <dbReference type="Proteomes" id="UP000004994"/>
    </source>
</evidence>
<reference evidence="1" key="2">
    <citation type="submission" date="2019-01" db="UniProtKB">
        <authorList>
            <consortium name="EnsemblPlants"/>
        </authorList>
    </citation>
    <scope>IDENTIFICATION</scope>
    <source>
        <strain evidence="1">cv. Heinz 1706</strain>
    </source>
</reference>
<accession>A0A3Q7ETF5</accession>
<protein>
    <submittedName>
        <fullName evidence="1">Uncharacterized protein</fullName>
    </submittedName>
</protein>
<name>A0A3Q7ETF5_SOLLC</name>
<dbReference type="InParanoid" id="A0A3Q7ETF5"/>
<dbReference type="STRING" id="4081.A0A3Q7ETF5"/>
<dbReference type="Proteomes" id="UP000004994">
    <property type="component" value="Chromosome 1"/>
</dbReference>
<organism evidence="1">
    <name type="scientific">Solanum lycopersicum</name>
    <name type="common">Tomato</name>
    <name type="synonym">Lycopersicon esculentum</name>
    <dbReference type="NCBI Taxonomy" id="4081"/>
    <lineage>
        <taxon>Eukaryota</taxon>
        <taxon>Viridiplantae</taxon>
        <taxon>Streptophyta</taxon>
        <taxon>Embryophyta</taxon>
        <taxon>Tracheophyta</taxon>
        <taxon>Spermatophyta</taxon>
        <taxon>Magnoliopsida</taxon>
        <taxon>eudicotyledons</taxon>
        <taxon>Gunneridae</taxon>
        <taxon>Pentapetalae</taxon>
        <taxon>asterids</taxon>
        <taxon>lamiids</taxon>
        <taxon>Solanales</taxon>
        <taxon>Solanaceae</taxon>
        <taxon>Solanoideae</taxon>
        <taxon>Solaneae</taxon>
        <taxon>Solanum</taxon>
        <taxon>Solanum subgen. Lycopersicon</taxon>
    </lineage>
</organism>
<dbReference type="Gramene" id="Solyc01g010393.1.1">
    <property type="protein sequence ID" value="Solyc01g010393.1.1"/>
    <property type="gene ID" value="Solyc01g010393.1"/>
</dbReference>
<dbReference type="AlphaFoldDB" id="A0A3Q7ETF5"/>
<sequence>MYNFEELLNHINKPHIDVIVEFDVGPLLLIFTPKKKWKEKSMQTISVISLCNQLVLQPRQHVSIWISLDTFWYYQVSWFLGINHYTTWYASKNKTNIIGVLLDDSIADSSAITLIRMSLITLLTNYMIHSTDHYIWLYIVSKKSLEEMVRTLKDTKRINYQ</sequence>
<proteinExistence type="predicted"/>
<evidence type="ECO:0000313" key="1">
    <source>
        <dbReference type="EnsemblPlants" id="Solyc01g010393.1.1"/>
    </source>
</evidence>
<keyword evidence="2" id="KW-1185">Reference proteome</keyword>